<dbReference type="AlphaFoldDB" id="A0AAU9JE41"/>
<feature type="domain" description="Hydroxymethylglutaryl-coenzyme A synthase N-terminal" evidence="6">
    <location>
        <begin position="6"/>
        <end position="177"/>
    </location>
</feature>
<dbReference type="InterPro" id="IPR013746">
    <property type="entry name" value="HMG_CoA_synt_C_dom"/>
</dbReference>
<keyword evidence="5" id="KW-0753">Steroid metabolism</keyword>
<dbReference type="InterPro" id="IPR016039">
    <property type="entry name" value="Thiolase-like"/>
</dbReference>
<reference evidence="8" key="1">
    <citation type="submission" date="2021-09" db="EMBL/GenBank/DDBJ databases">
        <authorList>
            <consortium name="AG Swart"/>
            <person name="Singh M."/>
            <person name="Singh A."/>
            <person name="Seah K."/>
            <person name="Emmerich C."/>
        </authorList>
    </citation>
    <scope>NUCLEOTIDE SEQUENCE</scope>
    <source>
        <strain evidence="8">ATCC30299</strain>
    </source>
</reference>
<proteinExistence type="inferred from homology"/>
<keyword evidence="2 5" id="KW-0808">Transferase</keyword>
<comment type="caution">
    <text evidence="8">The sequence shown here is derived from an EMBL/GenBank/DDBJ whole genome shotgun (WGS) entry which is preliminary data.</text>
</comment>
<comment type="function">
    <text evidence="5">Catalyzes the condensation of acetyl-CoA with acetoacetyl-CoA to form HMG-CoA.</text>
</comment>
<feature type="active site" description="Acyl-thioester intermediate" evidence="3">
    <location>
        <position position="120"/>
    </location>
</feature>
<dbReference type="GO" id="GO:0010142">
    <property type="term" value="P:farnesyl diphosphate biosynthetic process, mevalonate pathway"/>
    <property type="evidence" value="ECO:0007669"/>
    <property type="project" value="InterPro"/>
</dbReference>
<dbReference type="Gene3D" id="3.40.47.10">
    <property type="match status" value="1"/>
</dbReference>
<protein>
    <recommendedName>
        <fullName evidence="5">Hydroxymethylglutaryl-CoA synthase</fullName>
        <shortName evidence="5">HMG-CoA synthase</shortName>
        <ecNumber evidence="5">2.3.3.10</ecNumber>
    </recommendedName>
    <alternativeName>
        <fullName evidence="5">3-hydroxy-3-methylglutaryl coenzyme A synthase</fullName>
    </alternativeName>
</protein>
<dbReference type="PANTHER" id="PTHR43323">
    <property type="entry name" value="3-HYDROXY-3-METHYLGLUTARYL COENZYME A SYNTHASE"/>
    <property type="match status" value="1"/>
</dbReference>
<dbReference type="SUPFAM" id="SSF53901">
    <property type="entry name" value="Thiolase-like"/>
    <property type="match status" value="2"/>
</dbReference>
<evidence type="ECO:0000256" key="5">
    <source>
        <dbReference type="RuleBase" id="RU364071"/>
    </source>
</evidence>
<evidence type="ECO:0000313" key="8">
    <source>
        <dbReference type="EMBL" id="CAG9325177.1"/>
    </source>
</evidence>
<evidence type="ECO:0000256" key="3">
    <source>
        <dbReference type="PIRSR" id="PIRSR610122-1"/>
    </source>
</evidence>
<feature type="domain" description="Hydroxymethylglutaryl-coenzyme A synthase C-terminal" evidence="7">
    <location>
        <begin position="182"/>
        <end position="438"/>
    </location>
</feature>
<keyword evidence="5" id="KW-1207">Sterol metabolism</keyword>
<keyword evidence="5" id="KW-0443">Lipid metabolism</keyword>
<gene>
    <name evidence="8" type="ORF">BSTOLATCC_MIC37923</name>
</gene>
<dbReference type="GO" id="GO:0004421">
    <property type="term" value="F:hydroxymethylglutaryl-CoA synthase activity"/>
    <property type="evidence" value="ECO:0007669"/>
    <property type="project" value="UniProtKB-EC"/>
</dbReference>
<evidence type="ECO:0000259" key="6">
    <source>
        <dbReference type="Pfam" id="PF01154"/>
    </source>
</evidence>
<comment type="pathway">
    <text evidence="5">Metabolic intermediate biosynthesis; (R)-mevalonate biosynthesis; (R)-mevalonate from acetyl-CoA: step 2/3.</text>
</comment>
<evidence type="ECO:0000313" key="9">
    <source>
        <dbReference type="Proteomes" id="UP001162131"/>
    </source>
</evidence>
<evidence type="ECO:0000256" key="2">
    <source>
        <dbReference type="ARBA" id="ARBA00022679"/>
    </source>
</evidence>
<keyword evidence="9" id="KW-1185">Reference proteome</keyword>
<comment type="similarity">
    <text evidence="1 5">Belongs to the thiolase-like superfamily. HMG-CoA synthase family.</text>
</comment>
<feature type="active site" description="Proton donor/acceptor" evidence="3">
    <location>
        <position position="245"/>
    </location>
</feature>
<dbReference type="EC" id="2.3.3.10" evidence="5"/>
<dbReference type="Pfam" id="PF01154">
    <property type="entry name" value="HMG_CoA_synt_N"/>
    <property type="match status" value="1"/>
</dbReference>
<dbReference type="EMBL" id="CAJZBQ010000037">
    <property type="protein sequence ID" value="CAG9325177.1"/>
    <property type="molecule type" value="Genomic_DNA"/>
</dbReference>
<keyword evidence="5" id="KW-0444">Lipid biosynthesis</keyword>
<evidence type="ECO:0000259" key="7">
    <source>
        <dbReference type="Pfam" id="PF08540"/>
    </source>
</evidence>
<dbReference type="GO" id="GO:0016126">
    <property type="term" value="P:sterol biosynthetic process"/>
    <property type="evidence" value="ECO:0007669"/>
    <property type="project" value="UniProtKB-KW"/>
</dbReference>
<dbReference type="PANTHER" id="PTHR43323:SF2">
    <property type="entry name" value="HYDROXYMETHYLGLUTARYL-COA SYNTHASE"/>
    <property type="match status" value="1"/>
</dbReference>
<name>A0AAU9JE41_9CILI</name>
<dbReference type="InterPro" id="IPR010122">
    <property type="entry name" value="HMG_CoA_synthase_euk"/>
</dbReference>
<sequence length="444" mass="50152">MSGMARPADIGILAAEIYFPKTYVEQSELESFDNVGKGKYTLGLGQLRMSCIGDREDINSISSTVVVNLLEKNHVSPRDIGRLEIGTETIQDKAKSTKTFLMNLFKGNEGIEGITTINACYGGIQAFFNTVAWIESRAWDGRLGIVVAADIAVYERGPARATGGAGAVAFLIGPNAPLVLAPIRSTYMVHAYDFYKPIPQSEYPVVDGHHSIDCYIDAIHNCYESLKQKTGTTKIEELAEYLCFHAPFYKMTRRAFNKMFLTDMLNHPKVYKADFSFTQNPNIKDPKVYEIVNRLSQEAWNRKCEPATFLGKQLGNLYCGSLPASLISLICDPTIDLKGKRVLLFAYGSGLASSMFTLYMRPDAQNFINQLRANNPIRDLLQNRIKLTPDEYTRRMDKRESDYVKTNYTPRDPLDEIPEGAFYLVKTDNKWRRFYARKIARPKL</sequence>
<feature type="active site" description="Proton donor/acceptor" evidence="3">
    <location>
        <position position="88"/>
    </location>
</feature>
<keyword evidence="5" id="KW-0756">Sterol biosynthesis</keyword>
<feature type="binding site" evidence="4">
    <location>
        <position position="250"/>
    </location>
    <ligand>
        <name>CoA</name>
        <dbReference type="ChEBI" id="CHEBI:57287"/>
    </ligand>
</feature>
<dbReference type="GO" id="GO:0006084">
    <property type="term" value="P:acetyl-CoA metabolic process"/>
    <property type="evidence" value="ECO:0007669"/>
    <property type="project" value="InterPro"/>
</dbReference>
<evidence type="ECO:0000256" key="4">
    <source>
        <dbReference type="PIRSR" id="PIRSR610122-2"/>
    </source>
</evidence>
<dbReference type="CDD" id="cd00827">
    <property type="entry name" value="init_cond_enzymes"/>
    <property type="match status" value="1"/>
</dbReference>
<dbReference type="Proteomes" id="UP001162131">
    <property type="component" value="Unassembled WGS sequence"/>
</dbReference>
<evidence type="ECO:0000256" key="1">
    <source>
        <dbReference type="ARBA" id="ARBA00007061"/>
    </source>
</evidence>
<feature type="binding site" evidence="4">
    <location>
        <position position="211"/>
    </location>
    <ligand>
        <name>CoA</name>
        <dbReference type="ChEBI" id="CHEBI:57287"/>
    </ligand>
</feature>
<dbReference type="InterPro" id="IPR013528">
    <property type="entry name" value="HMG_CoA_synth_N"/>
</dbReference>
<keyword evidence="5" id="KW-0752">Steroid biosynthesis</keyword>
<dbReference type="NCBIfam" id="TIGR01833">
    <property type="entry name" value="HMG-CoA-S_euk"/>
    <property type="match status" value="1"/>
</dbReference>
<dbReference type="Pfam" id="PF08540">
    <property type="entry name" value="HMG_CoA_synt_C"/>
    <property type="match status" value="1"/>
</dbReference>
<comment type="catalytic activity">
    <reaction evidence="5">
        <text>acetoacetyl-CoA + acetyl-CoA + H2O = (3S)-3-hydroxy-3-methylglutaryl-CoA + CoA + H(+)</text>
        <dbReference type="Rhea" id="RHEA:10188"/>
        <dbReference type="ChEBI" id="CHEBI:15377"/>
        <dbReference type="ChEBI" id="CHEBI:15378"/>
        <dbReference type="ChEBI" id="CHEBI:43074"/>
        <dbReference type="ChEBI" id="CHEBI:57286"/>
        <dbReference type="ChEBI" id="CHEBI:57287"/>
        <dbReference type="ChEBI" id="CHEBI:57288"/>
        <dbReference type="EC" id="2.3.3.10"/>
    </reaction>
</comment>
<accession>A0AAU9JE41</accession>
<organism evidence="8 9">
    <name type="scientific">Blepharisma stoltei</name>
    <dbReference type="NCBI Taxonomy" id="1481888"/>
    <lineage>
        <taxon>Eukaryota</taxon>
        <taxon>Sar</taxon>
        <taxon>Alveolata</taxon>
        <taxon>Ciliophora</taxon>
        <taxon>Postciliodesmatophora</taxon>
        <taxon>Heterotrichea</taxon>
        <taxon>Heterotrichida</taxon>
        <taxon>Blepharismidae</taxon>
        <taxon>Blepharisma</taxon>
    </lineage>
</organism>